<dbReference type="Proteomes" id="UP000008838">
    <property type="component" value="Chromosome"/>
</dbReference>
<dbReference type="RefSeq" id="WP_012397408.1">
    <property type="nucleotide sequence ID" value="NC_010617.1"/>
</dbReference>
<organism evidence="1 2">
    <name type="scientific">Kocuria rhizophila (strain ATCC 9341 / DSM 348 / NBRC 103217 / DC2201)</name>
    <dbReference type="NCBI Taxonomy" id="378753"/>
    <lineage>
        <taxon>Bacteria</taxon>
        <taxon>Bacillati</taxon>
        <taxon>Actinomycetota</taxon>
        <taxon>Actinomycetes</taxon>
        <taxon>Micrococcales</taxon>
        <taxon>Micrococcaceae</taxon>
        <taxon>Kocuria</taxon>
    </lineage>
</organism>
<evidence type="ECO:0000313" key="1">
    <source>
        <dbReference type="EMBL" id="BAG28681.1"/>
    </source>
</evidence>
<keyword evidence="2" id="KW-1185">Reference proteome</keyword>
<proteinExistence type="predicted"/>
<dbReference type="KEGG" id="krh:KRH_03340"/>
<evidence type="ECO:0000313" key="2">
    <source>
        <dbReference type="Proteomes" id="UP000008838"/>
    </source>
</evidence>
<gene>
    <name evidence="1" type="ordered locus">KRH_03340</name>
</gene>
<dbReference type="AlphaFoldDB" id="B2GFV7"/>
<accession>B2GFV7</accession>
<sequence>MTVTSSPGTGSRPERAARCLGGAVELLERIRAARRARLADVNRVAPRHRHSALNLVDYTDVRS</sequence>
<dbReference type="HOGENOM" id="CLU_2880008_0_0_11"/>
<dbReference type="EMBL" id="AP009152">
    <property type="protein sequence ID" value="BAG28681.1"/>
    <property type="molecule type" value="Genomic_DNA"/>
</dbReference>
<dbReference type="STRING" id="378753.KRH_03340"/>
<protein>
    <submittedName>
        <fullName evidence="1">Uncharacterized protein</fullName>
    </submittedName>
</protein>
<name>B2GFV7_KOCRD</name>
<reference evidence="1 2" key="1">
    <citation type="journal article" date="2008" name="J. Bacteriol.">
        <title>Complete genome sequence of the soil actinomycete Kocuria rhizophila.</title>
        <authorList>
            <person name="Takarada H."/>
            <person name="Sekine M."/>
            <person name="Kosugi H."/>
            <person name="Matsuo Y."/>
            <person name="Fujisawa T."/>
            <person name="Omata S."/>
            <person name="Kishi E."/>
            <person name="Shimizu A."/>
            <person name="Tsukatani N."/>
            <person name="Tanikawa S."/>
            <person name="Fujita N."/>
            <person name="Harayama S."/>
        </authorList>
    </citation>
    <scope>NUCLEOTIDE SEQUENCE [LARGE SCALE GENOMIC DNA]</scope>
    <source>
        <strain evidence="2">ATCC 9341 / DSM 348 / NBRC 103217 / DC2201</strain>
    </source>
</reference>